<accession>A0ABS4CII1</accession>
<name>A0ABS4CII1_9ENTE</name>
<sequence>MKKIALLLVALVLLAGCSSSVTEEIEVSKNKIASFYKAVGAKEIVHTELTYGQGEISEDELLNYVDYLKEEEDFEVGEEFQIDSGEASIRLEKRVDDMILTVTVIYQADWKGEVTIIYSSDTPSAEK</sequence>
<evidence type="ECO:0000313" key="3">
    <source>
        <dbReference type="EMBL" id="MBP1045805.1"/>
    </source>
</evidence>
<dbReference type="EMBL" id="JAEDXU010000002">
    <property type="protein sequence ID" value="MBP1045805.1"/>
    <property type="molecule type" value="Genomic_DNA"/>
</dbReference>
<proteinExistence type="predicted"/>
<evidence type="ECO:0000256" key="2">
    <source>
        <dbReference type="SAM" id="SignalP"/>
    </source>
</evidence>
<reference evidence="3 4" key="1">
    <citation type="submission" date="2020-12" db="EMBL/GenBank/DDBJ databases">
        <title>Vagococcus allomyrinae sp. nov. and Enterococcus lavae sp. nov., isolated from the larvae of Allomyrina dichotoma.</title>
        <authorList>
            <person name="Lee S.D."/>
        </authorList>
    </citation>
    <scope>NUCLEOTIDE SEQUENCE [LARGE SCALE GENOMIC DNA]</scope>
    <source>
        <strain evidence="3 4">BWM-S5</strain>
    </source>
</reference>
<evidence type="ECO:0000313" key="4">
    <source>
        <dbReference type="Proteomes" id="UP000673375"/>
    </source>
</evidence>
<feature type="signal peptide" evidence="2">
    <location>
        <begin position="1"/>
        <end position="23"/>
    </location>
</feature>
<dbReference type="PROSITE" id="PS51257">
    <property type="entry name" value="PROKAR_LIPOPROTEIN"/>
    <property type="match status" value="1"/>
</dbReference>
<evidence type="ECO:0000256" key="1">
    <source>
        <dbReference type="ARBA" id="ARBA00022729"/>
    </source>
</evidence>
<keyword evidence="4" id="KW-1185">Reference proteome</keyword>
<dbReference type="InterPro" id="IPR012640">
    <property type="entry name" value="Membr_lipoprot_lipid_attach_CS"/>
</dbReference>
<dbReference type="RefSeq" id="WP_209556588.1">
    <property type="nucleotide sequence ID" value="NZ_JAEDXU010000002.1"/>
</dbReference>
<protein>
    <submittedName>
        <fullName evidence="3">Lipoprotein</fullName>
    </submittedName>
</protein>
<comment type="caution">
    <text evidence="3">The sequence shown here is derived from an EMBL/GenBank/DDBJ whole genome shotgun (WGS) entry which is preliminary data.</text>
</comment>
<keyword evidence="1 2" id="KW-0732">Signal</keyword>
<gene>
    <name evidence="3" type="ORF">I6N96_05895</name>
</gene>
<organism evidence="3 4">
    <name type="scientific">Enterococcus larvae</name>
    <dbReference type="NCBI Taxonomy" id="2794352"/>
    <lineage>
        <taxon>Bacteria</taxon>
        <taxon>Bacillati</taxon>
        <taxon>Bacillota</taxon>
        <taxon>Bacilli</taxon>
        <taxon>Lactobacillales</taxon>
        <taxon>Enterococcaceae</taxon>
        <taxon>Enterococcus</taxon>
    </lineage>
</organism>
<dbReference type="Pfam" id="PF08139">
    <property type="entry name" value="LPAM_1"/>
    <property type="match status" value="1"/>
</dbReference>
<keyword evidence="3" id="KW-0449">Lipoprotein</keyword>
<feature type="chain" id="PRO_5047251336" evidence="2">
    <location>
        <begin position="24"/>
        <end position="127"/>
    </location>
</feature>
<dbReference type="Proteomes" id="UP000673375">
    <property type="component" value="Unassembled WGS sequence"/>
</dbReference>